<dbReference type="PANTHER" id="PTHR43562">
    <property type="entry name" value="NAPA-TYPE SODIUM/HYDROGEN ANTIPORTER"/>
    <property type="match status" value="1"/>
</dbReference>
<evidence type="ECO:0000313" key="12">
    <source>
        <dbReference type="EMBL" id="EDU40418.1"/>
    </source>
</evidence>
<evidence type="ECO:0000256" key="8">
    <source>
        <dbReference type="ARBA" id="ARBA00023136"/>
    </source>
</evidence>
<evidence type="ECO:0000256" key="5">
    <source>
        <dbReference type="ARBA" id="ARBA00022989"/>
    </source>
</evidence>
<evidence type="ECO:0000259" key="11">
    <source>
        <dbReference type="Pfam" id="PF00999"/>
    </source>
</evidence>
<keyword evidence="9" id="KW-0739">Sodium transport</keyword>
<dbReference type="PANTHER" id="PTHR43562:SF3">
    <property type="entry name" value="SODIUM ION_PROTON EXCHANGER (EUROFUNG)"/>
    <property type="match status" value="1"/>
</dbReference>
<protein>
    <submittedName>
        <fullName evidence="12">Sodium-hydrogen antiporter</fullName>
    </submittedName>
</protein>
<evidence type="ECO:0000256" key="9">
    <source>
        <dbReference type="ARBA" id="ARBA00023201"/>
    </source>
</evidence>
<organism evidence="12 13">
    <name type="scientific">Pyrenophora tritici-repentis (strain Pt-1C-BFP)</name>
    <name type="common">Wheat tan spot fungus</name>
    <name type="synonym">Drechslera tritici-repentis</name>
    <dbReference type="NCBI Taxonomy" id="426418"/>
    <lineage>
        <taxon>Eukaryota</taxon>
        <taxon>Fungi</taxon>
        <taxon>Dikarya</taxon>
        <taxon>Ascomycota</taxon>
        <taxon>Pezizomycotina</taxon>
        <taxon>Dothideomycetes</taxon>
        <taxon>Pleosporomycetidae</taxon>
        <taxon>Pleosporales</taxon>
        <taxon>Pleosporineae</taxon>
        <taxon>Pleosporaceae</taxon>
        <taxon>Pyrenophora</taxon>
    </lineage>
</organism>
<dbReference type="HOGENOM" id="CLU_024407_1_0_1"/>
<feature type="transmembrane region" description="Helical" evidence="10">
    <location>
        <begin position="187"/>
        <end position="206"/>
    </location>
</feature>
<keyword evidence="3" id="KW-0050">Antiport</keyword>
<evidence type="ECO:0000313" key="13">
    <source>
        <dbReference type="Proteomes" id="UP000001471"/>
    </source>
</evidence>
<keyword evidence="2" id="KW-0813">Transport</keyword>
<proteinExistence type="predicted"/>
<dbReference type="eggNOG" id="ENOG502QU6S">
    <property type="taxonomic scope" value="Eukaryota"/>
</dbReference>
<dbReference type="GO" id="GO:1902600">
    <property type="term" value="P:proton transmembrane transport"/>
    <property type="evidence" value="ECO:0007669"/>
    <property type="project" value="InterPro"/>
</dbReference>
<keyword evidence="7" id="KW-0406">Ion transport</keyword>
<dbReference type="GO" id="GO:0006814">
    <property type="term" value="P:sodium ion transport"/>
    <property type="evidence" value="ECO:0007669"/>
    <property type="project" value="UniProtKB-KW"/>
</dbReference>
<dbReference type="STRING" id="426418.B2VU56"/>
<dbReference type="Proteomes" id="UP000001471">
    <property type="component" value="Unassembled WGS sequence"/>
</dbReference>
<evidence type="ECO:0000256" key="6">
    <source>
        <dbReference type="ARBA" id="ARBA00023053"/>
    </source>
</evidence>
<feature type="transmembrane region" description="Helical" evidence="10">
    <location>
        <begin position="76"/>
        <end position="95"/>
    </location>
</feature>
<keyword evidence="4 10" id="KW-0812">Transmembrane</keyword>
<dbReference type="GO" id="GO:0016020">
    <property type="term" value="C:membrane"/>
    <property type="evidence" value="ECO:0007669"/>
    <property type="project" value="UniProtKB-SubCell"/>
</dbReference>
<evidence type="ECO:0000256" key="1">
    <source>
        <dbReference type="ARBA" id="ARBA00004141"/>
    </source>
</evidence>
<sequence>MDDVVGLVMVQVISNLGDDSFSWVTVARPVLVSIAFALVAPLLCLFVAKPVTAWLNSYREADPNAPWNSLLQKSQTAFTIHTLILIGLVTGAAYAGTSNLFAAYIAGAAISWWDSEVAHPIYPTSDASKHSRQLEPDKATHQTGGSDMYEHYYQPAVSKILQPFFFASVGFSIPITRMFRGAIVWRGLLYTILMAVGKLACGLWLVRLPAVSGPGTPPLAMCARGEIGFLISGVAESRGVFSVDGKGTDEPTDMFLIVTWAIVLCTIMGPLGVELAVRRVKKLESRKDKQEHGAGRDVLGVWGVIRSWKVFGATQKGFRI</sequence>
<evidence type="ECO:0000256" key="2">
    <source>
        <dbReference type="ARBA" id="ARBA00022448"/>
    </source>
</evidence>
<dbReference type="InParanoid" id="B2VU56"/>
<evidence type="ECO:0000256" key="3">
    <source>
        <dbReference type="ARBA" id="ARBA00022449"/>
    </source>
</evidence>
<dbReference type="OMA" id="CTIMGPL"/>
<dbReference type="EMBL" id="DS231615">
    <property type="protein sequence ID" value="EDU40418.1"/>
    <property type="molecule type" value="Genomic_DNA"/>
</dbReference>
<keyword evidence="8 10" id="KW-0472">Membrane</keyword>
<dbReference type="Gene3D" id="1.20.1530.20">
    <property type="match status" value="1"/>
</dbReference>
<feature type="transmembrane region" description="Helical" evidence="10">
    <location>
        <begin position="156"/>
        <end position="175"/>
    </location>
</feature>
<dbReference type="AlphaFoldDB" id="B2VU56"/>
<dbReference type="Pfam" id="PF00999">
    <property type="entry name" value="Na_H_Exchanger"/>
    <property type="match status" value="1"/>
</dbReference>
<feature type="transmembrane region" description="Helical" evidence="10">
    <location>
        <begin position="30"/>
        <end position="55"/>
    </location>
</feature>
<dbReference type="GO" id="GO:0015297">
    <property type="term" value="F:antiporter activity"/>
    <property type="evidence" value="ECO:0007669"/>
    <property type="project" value="UniProtKB-KW"/>
</dbReference>
<keyword evidence="6" id="KW-0915">Sodium</keyword>
<evidence type="ECO:0000256" key="7">
    <source>
        <dbReference type="ARBA" id="ARBA00023065"/>
    </source>
</evidence>
<dbReference type="InterPro" id="IPR006153">
    <property type="entry name" value="Cation/H_exchanger_TM"/>
</dbReference>
<dbReference type="InterPro" id="IPR038770">
    <property type="entry name" value="Na+/solute_symporter_sf"/>
</dbReference>
<evidence type="ECO:0000256" key="4">
    <source>
        <dbReference type="ARBA" id="ARBA00022692"/>
    </source>
</evidence>
<gene>
    <name evidence="12" type="ORF">PTRG_00980</name>
</gene>
<name>B2VU56_PYRTR</name>
<evidence type="ECO:0000256" key="10">
    <source>
        <dbReference type="SAM" id="Phobius"/>
    </source>
</evidence>
<feature type="domain" description="Cation/H+ exchanger transmembrane" evidence="11">
    <location>
        <begin position="1"/>
        <end position="273"/>
    </location>
</feature>
<reference evidence="13" key="1">
    <citation type="journal article" date="2013" name="G3 (Bethesda)">
        <title>Comparative genomics of a plant-pathogenic fungus, Pyrenophora tritici-repentis, reveals transduplication and the impact of repeat elements on pathogenicity and population divergence.</title>
        <authorList>
            <person name="Manning V.A."/>
            <person name="Pandelova I."/>
            <person name="Dhillon B."/>
            <person name="Wilhelm L.J."/>
            <person name="Goodwin S.B."/>
            <person name="Berlin A.M."/>
            <person name="Figueroa M."/>
            <person name="Freitag M."/>
            <person name="Hane J.K."/>
            <person name="Henrissat B."/>
            <person name="Holman W.H."/>
            <person name="Kodira C.D."/>
            <person name="Martin J."/>
            <person name="Oliver R.P."/>
            <person name="Robbertse B."/>
            <person name="Schackwitz W."/>
            <person name="Schwartz D.C."/>
            <person name="Spatafora J.W."/>
            <person name="Turgeon B.G."/>
            <person name="Yandava C."/>
            <person name="Young S."/>
            <person name="Zhou S."/>
            <person name="Zeng Q."/>
            <person name="Grigoriev I.V."/>
            <person name="Ma L.-J."/>
            <person name="Ciuffetti L.M."/>
        </authorList>
    </citation>
    <scope>NUCLEOTIDE SEQUENCE [LARGE SCALE GENOMIC DNA]</scope>
    <source>
        <strain evidence="13">Pt-1C-BFP</strain>
    </source>
</reference>
<accession>B2VU56</accession>
<feature type="transmembrane region" description="Helical" evidence="10">
    <location>
        <begin position="254"/>
        <end position="277"/>
    </location>
</feature>
<comment type="subcellular location">
    <subcellularLocation>
        <location evidence="1">Membrane</location>
        <topology evidence="1">Multi-pass membrane protein</topology>
    </subcellularLocation>
</comment>
<keyword evidence="5 10" id="KW-1133">Transmembrane helix</keyword>